<dbReference type="GO" id="GO:0016020">
    <property type="term" value="C:membrane"/>
    <property type="evidence" value="ECO:0007669"/>
    <property type="project" value="UniProtKB-SubCell"/>
</dbReference>
<dbReference type="InterPro" id="IPR050173">
    <property type="entry name" value="ABC_transporter_C-like"/>
</dbReference>
<reference evidence="13 14" key="1">
    <citation type="journal article" date="2021" name="Elife">
        <title>Chloroplast acquisition without the gene transfer in kleptoplastic sea slugs, Plakobranchus ocellatus.</title>
        <authorList>
            <person name="Maeda T."/>
            <person name="Takahashi S."/>
            <person name="Yoshida T."/>
            <person name="Shimamura S."/>
            <person name="Takaki Y."/>
            <person name="Nagai Y."/>
            <person name="Toyoda A."/>
            <person name="Suzuki Y."/>
            <person name="Arimoto A."/>
            <person name="Ishii H."/>
            <person name="Satoh N."/>
            <person name="Nishiyama T."/>
            <person name="Hasebe M."/>
            <person name="Maruyama T."/>
            <person name="Minagawa J."/>
            <person name="Obokata J."/>
            <person name="Shigenobu S."/>
        </authorList>
    </citation>
    <scope>NUCLEOTIDE SEQUENCE [LARGE SCALE GENOMIC DNA]</scope>
</reference>
<accession>A0AAV3YGB7</accession>
<feature type="domain" description="ABC transporter" evidence="11">
    <location>
        <begin position="37"/>
        <end position="261"/>
    </location>
</feature>
<dbReference type="FunFam" id="3.40.50.300:FF:000482">
    <property type="entry name" value="Multidrug resistance-associated protein member 4"/>
    <property type="match status" value="1"/>
</dbReference>
<dbReference type="PROSITE" id="PS50929">
    <property type="entry name" value="ABC_TM1F"/>
    <property type="match status" value="1"/>
</dbReference>
<dbReference type="Gene3D" id="3.40.50.300">
    <property type="entry name" value="P-loop containing nucleotide triphosphate hydrolases"/>
    <property type="match status" value="2"/>
</dbReference>
<evidence type="ECO:0000256" key="7">
    <source>
        <dbReference type="ARBA" id="ARBA00022989"/>
    </source>
</evidence>
<feature type="domain" description="ABC transmembrane type-1" evidence="12">
    <location>
        <begin position="352"/>
        <end position="663"/>
    </location>
</feature>
<evidence type="ECO:0000256" key="9">
    <source>
        <dbReference type="SAM" id="MobiDB-lite"/>
    </source>
</evidence>
<proteinExistence type="inferred from homology"/>
<comment type="caution">
    <text evidence="13">The sequence shown here is derived from an EMBL/GenBank/DDBJ whole genome shotgun (WGS) entry which is preliminary data.</text>
</comment>
<dbReference type="AlphaFoldDB" id="A0AAV3YGB7"/>
<organism evidence="13 14">
    <name type="scientific">Plakobranchus ocellatus</name>
    <dbReference type="NCBI Taxonomy" id="259542"/>
    <lineage>
        <taxon>Eukaryota</taxon>
        <taxon>Metazoa</taxon>
        <taxon>Spiralia</taxon>
        <taxon>Lophotrochozoa</taxon>
        <taxon>Mollusca</taxon>
        <taxon>Gastropoda</taxon>
        <taxon>Heterobranchia</taxon>
        <taxon>Euthyneura</taxon>
        <taxon>Panpulmonata</taxon>
        <taxon>Sacoglossa</taxon>
        <taxon>Placobranchoidea</taxon>
        <taxon>Plakobranchidae</taxon>
        <taxon>Plakobranchus</taxon>
    </lineage>
</organism>
<keyword evidence="8 10" id="KW-0472">Membrane</keyword>
<dbReference type="PROSITE" id="PS00211">
    <property type="entry name" value="ABC_TRANSPORTER_1"/>
    <property type="match status" value="2"/>
</dbReference>
<evidence type="ECO:0000256" key="2">
    <source>
        <dbReference type="ARBA" id="ARBA00009726"/>
    </source>
</evidence>
<dbReference type="Gene3D" id="1.20.1560.10">
    <property type="entry name" value="ABC transporter type 1, transmembrane domain"/>
    <property type="match status" value="1"/>
</dbReference>
<comment type="similarity">
    <text evidence="2">Belongs to the ABC transporter superfamily. ABCC family. Conjugate transporter (TC 3.A.1.208) subfamily.</text>
</comment>
<dbReference type="SUPFAM" id="SSF90123">
    <property type="entry name" value="ABC transporter transmembrane region"/>
    <property type="match status" value="1"/>
</dbReference>
<dbReference type="SUPFAM" id="SSF52540">
    <property type="entry name" value="P-loop containing nucleoside triphosphate hydrolases"/>
    <property type="match status" value="2"/>
</dbReference>
<feature type="region of interest" description="Disordered" evidence="9">
    <location>
        <begin position="292"/>
        <end position="322"/>
    </location>
</feature>
<feature type="transmembrane region" description="Helical" evidence="10">
    <location>
        <begin position="348"/>
        <end position="367"/>
    </location>
</feature>
<evidence type="ECO:0000256" key="10">
    <source>
        <dbReference type="SAM" id="Phobius"/>
    </source>
</evidence>
<feature type="domain" description="ABC transporter" evidence="11">
    <location>
        <begin position="701"/>
        <end position="934"/>
    </location>
</feature>
<feature type="transmembrane region" description="Helical" evidence="10">
    <location>
        <begin position="521"/>
        <end position="540"/>
    </location>
</feature>
<evidence type="ECO:0000256" key="6">
    <source>
        <dbReference type="ARBA" id="ARBA00022840"/>
    </source>
</evidence>
<sequence length="1015" mass="113237">NFLLKEEHKQETYELRSNEFSGMDEISNTDKIQNAKLEIINVTAKWEGRDVEASTLENITIRVKPGELVAIIGHVGSGKSSLLLSILGELPLLSGTVKAHGKIAYVSQHPWVFSASVRQNIVFGAKFDKTRYEKIIKICALSRDLSILPKGDATLIGDRGITLSGGQRARVSLARALYMDADVYLLDDPLSAVDTAVGKHIFDKCIVKFLENKLRILVTHQVQLLPVADNIVILTEGTVVSQGTFVELSKSGVDFAELLKIPNEDTQENCPERAQSRNIDDILSLEKDLSDTQGSLHERVRTNSTSSKDSLPDSYEPEPVELPVEEERKIGSIDAKVFTEYFKAGSGIIMFFFLMFLMLLAQILYVLNDWWLAKWSGKVQEKYSDQKEYNQFLLDNNITAISNISAINITFPSVPDVDNYRNLYILGSITLALVGSSLSRALLFFKFAVDASKNLHNQMFARLLRTKIIFFDINPVGRVLNRFSKDVGQMDDLLPWSIFNFLQNGLLTCSTIMVAGIFNPWVFIPLVPLAVFFFIIRRHYVQTSRSIKRLEGTTRSPVFSHLSACLQGTHTIRAMGMELKCSDEFDAHQDLHTEAWFLFLTTSRWIAIRMDWLSVLFITCVVYSAVFASDSMDVEIAGLSITYTMNLMALFQWTVRQSTELENQMVSVERVIQYTRLPEEANLESTTDKKPPPSWPTHGSICAKDVSLQYSSTGPYVLKNLSFDISAAEKIGIVGRTGAGKSSLITALFRMVEAQGTLLIDGINIHNIGLHDLRGAISIIPQDPVLFTGTVRRNLDPFQEYSDEQLWRALDETQLKEAISATSEGLYTEVDEGGSNFSAGQRQLMCLARAVLGNTRMLVIDEATANVDPITDELIQQTIRTKFKDCTVLTIAHRLHTIIDSDKIMVLDAGEIVEMDTPMALLSKEAGVFRAMVEQLGKAELKHLTDFAKAHADMHIPSTNGDKHALSRTFQEKIANGSGLPNEVSSDSQGQPKTENLQHGDGHVNKGFILDVTRL</sequence>
<dbReference type="InterPro" id="IPR003593">
    <property type="entry name" value="AAA+_ATPase"/>
</dbReference>
<comment type="subcellular location">
    <subcellularLocation>
        <location evidence="1">Membrane</location>
        <topology evidence="1">Multi-pass membrane protein</topology>
    </subcellularLocation>
</comment>
<evidence type="ECO:0000256" key="8">
    <source>
        <dbReference type="ARBA" id="ARBA00023136"/>
    </source>
</evidence>
<dbReference type="EMBL" id="BLXT01000975">
    <property type="protein sequence ID" value="GFN81901.1"/>
    <property type="molecule type" value="Genomic_DNA"/>
</dbReference>
<dbReference type="GO" id="GO:0016887">
    <property type="term" value="F:ATP hydrolysis activity"/>
    <property type="evidence" value="ECO:0007669"/>
    <property type="project" value="InterPro"/>
</dbReference>
<dbReference type="Pfam" id="PF00664">
    <property type="entry name" value="ABC_membrane"/>
    <property type="match status" value="1"/>
</dbReference>
<evidence type="ECO:0000256" key="3">
    <source>
        <dbReference type="ARBA" id="ARBA00022448"/>
    </source>
</evidence>
<keyword evidence="4 10" id="KW-0812">Transmembrane</keyword>
<feature type="region of interest" description="Disordered" evidence="9">
    <location>
        <begin position="976"/>
        <end position="1003"/>
    </location>
</feature>
<keyword evidence="3" id="KW-0813">Transport</keyword>
<evidence type="ECO:0000256" key="4">
    <source>
        <dbReference type="ARBA" id="ARBA00022692"/>
    </source>
</evidence>
<dbReference type="GO" id="GO:0140359">
    <property type="term" value="F:ABC-type transporter activity"/>
    <property type="evidence" value="ECO:0007669"/>
    <property type="project" value="InterPro"/>
</dbReference>
<dbReference type="PANTHER" id="PTHR24223:SF456">
    <property type="entry name" value="MULTIDRUG RESISTANCE-ASSOCIATED PROTEIN LETHAL(2)03659"/>
    <property type="match status" value="1"/>
</dbReference>
<evidence type="ECO:0000259" key="11">
    <source>
        <dbReference type="PROSITE" id="PS50893"/>
    </source>
</evidence>
<evidence type="ECO:0000256" key="5">
    <source>
        <dbReference type="ARBA" id="ARBA00022741"/>
    </source>
</evidence>
<keyword evidence="6 13" id="KW-0067">ATP-binding</keyword>
<feature type="transmembrane region" description="Helical" evidence="10">
    <location>
        <begin position="612"/>
        <end position="630"/>
    </location>
</feature>
<name>A0AAV3YGB7_9GAST</name>
<feature type="compositionally biased region" description="Basic and acidic residues" evidence="9">
    <location>
        <begin position="292"/>
        <end position="301"/>
    </location>
</feature>
<keyword evidence="5" id="KW-0547">Nucleotide-binding</keyword>
<dbReference type="Pfam" id="PF00005">
    <property type="entry name" value="ABC_tran"/>
    <property type="match status" value="2"/>
</dbReference>
<keyword evidence="14" id="KW-1185">Reference proteome</keyword>
<feature type="compositionally biased region" description="Polar residues" evidence="9">
    <location>
        <begin position="983"/>
        <end position="995"/>
    </location>
</feature>
<keyword evidence="7 10" id="KW-1133">Transmembrane helix</keyword>
<evidence type="ECO:0000313" key="14">
    <source>
        <dbReference type="Proteomes" id="UP000735302"/>
    </source>
</evidence>
<dbReference type="CDD" id="cd03250">
    <property type="entry name" value="ABCC_MRP_domain1"/>
    <property type="match status" value="1"/>
</dbReference>
<dbReference type="PANTHER" id="PTHR24223">
    <property type="entry name" value="ATP-BINDING CASSETTE SUB-FAMILY C"/>
    <property type="match status" value="1"/>
</dbReference>
<dbReference type="GO" id="GO:0005524">
    <property type="term" value="F:ATP binding"/>
    <property type="evidence" value="ECO:0007669"/>
    <property type="project" value="UniProtKB-KW"/>
</dbReference>
<dbReference type="FunFam" id="1.20.1560.10:FF:000014">
    <property type="entry name" value="Multidrug resistance-associated protein member 4"/>
    <property type="match status" value="1"/>
</dbReference>
<dbReference type="CDD" id="cd03244">
    <property type="entry name" value="ABCC_MRP_domain2"/>
    <property type="match status" value="1"/>
</dbReference>
<evidence type="ECO:0000313" key="13">
    <source>
        <dbReference type="EMBL" id="GFN81901.1"/>
    </source>
</evidence>
<dbReference type="SMART" id="SM00382">
    <property type="entry name" value="AAA"/>
    <property type="match status" value="2"/>
</dbReference>
<dbReference type="FunFam" id="3.40.50.300:FF:000163">
    <property type="entry name" value="Multidrug resistance-associated protein member 4"/>
    <property type="match status" value="1"/>
</dbReference>
<dbReference type="InterPro" id="IPR003439">
    <property type="entry name" value="ABC_transporter-like_ATP-bd"/>
</dbReference>
<dbReference type="PROSITE" id="PS50893">
    <property type="entry name" value="ABC_TRANSPORTER_2"/>
    <property type="match status" value="2"/>
</dbReference>
<dbReference type="InterPro" id="IPR036640">
    <property type="entry name" value="ABC1_TM_sf"/>
</dbReference>
<dbReference type="InterPro" id="IPR011527">
    <property type="entry name" value="ABC1_TM_dom"/>
</dbReference>
<evidence type="ECO:0000259" key="12">
    <source>
        <dbReference type="PROSITE" id="PS50929"/>
    </source>
</evidence>
<feature type="non-terminal residue" evidence="13">
    <location>
        <position position="1"/>
    </location>
</feature>
<protein>
    <submittedName>
        <fullName evidence="13">ATP-binding cassette subfamily c member 4</fullName>
    </submittedName>
</protein>
<evidence type="ECO:0000256" key="1">
    <source>
        <dbReference type="ARBA" id="ARBA00004141"/>
    </source>
</evidence>
<feature type="transmembrane region" description="Helical" evidence="10">
    <location>
        <begin position="423"/>
        <end position="445"/>
    </location>
</feature>
<dbReference type="InterPro" id="IPR027417">
    <property type="entry name" value="P-loop_NTPase"/>
</dbReference>
<dbReference type="InterPro" id="IPR017871">
    <property type="entry name" value="ABC_transporter-like_CS"/>
</dbReference>
<dbReference type="Proteomes" id="UP000735302">
    <property type="component" value="Unassembled WGS sequence"/>
</dbReference>
<gene>
    <name evidence="13" type="ORF">PoB_000840700</name>
</gene>